<sequence length="324" mass="36036">MVLLCGPVGPKLHEMLDEQIMVPPESLQETDEFHLILEYKAGEQWGPTRAPQANRFIFSHDVANGEMSTLETFVASLEEFQPDLVVLSGLHMMEGQGRDLWEERLKEAVVAISDVRNQVPIHLELASMTDKDYMNRIMQEQVIPMVNSIGLNEQELLFLSQAGEGPHSELASWDGTPDVGRVSDILLWVLEQHGRTDPEYEADLTRIHFHTLAYHILVTVDGYWGNQVAAVAAGARVAGSQACGLESIDASKVTLRAPRDFHSSYSEPRESLSLDPAMPVTVYHRGNVTFYMTPVLVCKQPLRTVGLGDAISAEGLLYSEILQQ</sequence>
<keyword evidence="1" id="KW-0808">Transferase</keyword>
<dbReference type="GO" id="GO:0005783">
    <property type="term" value="C:endoplasmic reticulum"/>
    <property type="evidence" value="ECO:0007669"/>
    <property type="project" value="TreeGrafter"/>
</dbReference>
<reference evidence="6" key="1">
    <citation type="journal article" date="2023" name="Science">
        <title>Genome structures resolve the early diversification of teleost fishes.</title>
        <authorList>
            <person name="Parey E."/>
            <person name="Louis A."/>
            <person name="Montfort J."/>
            <person name="Bouchez O."/>
            <person name="Roques C."/>
            <person name="Iampietro C."/>
            <person name="Lluch J."/>
            <person name="Castinel A."/>
            <person name="Donnadieu C."/>
            <person name="Desvignes T."/>
            <person name="Floi Bucao C."/>
            <person name="Jouanno E."/>
            <person name="Wen M."/>
            <person name="Mejri S."/>
            <person name="Dirks R."/>
            <person name="Jansen H."/>
            <person name="Henkel C."/>
            <person name="Chen W.J."/>
            <person name="Zahm M."/>
            <person name="Cabau C."/>
            <person name="Klopp C."/>
            <person name="Thompson A.W."/>
            <person name="Robinson-Rechavi M."/>
            <person name="Braasch I."/>
            <person name="Lecointre G."/>
            <person name="Bobe J."/>
            <person name="Postlethwait J.H."/>
            <person name="Berthelot C."/>
            <person name="Roest Crollius H."/>
            <person name="Guiguen Y."/>
        </authorList>
    </citation>
    <scope>NUCLEOTIDE SEQUENCE</scope>
    <source>
        <strain evidence="6">Concon-B</strain>
    </source>
</reference>
<dbReference type="AlphaFoldDB" id="A0A9Q1HMH2"/>
<dbReference type="GO" id="GO:0046872">
    <property type="term" value="F:metal ion binding"/>
    <property type="evidence" value="ECO:0007669"/>
    <property type="project" value="UniProtKB-KW"/>
</dbReference>
<dbReference type="PANTHER" id="PTHR21208">
    <property type="entry name" value="ADP-DEPENDENT GLUCOKINASE"/>
    <property type="match status" value="1"/>
</dbReference>
<dbReference type="GO" id="GO:0006006">
    <property type="term" value="P:glucose metabolic process"/>
    <property type="evidence" value="ECO:0007669"/>
    <property type="project" value="TreeGrafter"/>
</dbReference>
<dbReference type="InterPro" id="IPR029056">
    <property type="entry name" value="Ribokinase-like"/>
</dbReference>
<organism evidence="6 7">
    <name type="scientific">Conger conger</name>
    <name type="common">Conger eel</name>
    <name type="synonym">Muraena conger</name>
    <dbReference type="NCBI Taxonomy" id="82655"/>
    <lineage>
        <taxon>Eukaryota</taxon>
        <taxon>Metazoa</taxon>
        <taxon>Chordata</taxon>
        <taxon>Craniata</taxon>
        <taxon>Vertebrata</taxon>
        <taxon>Euteleostomi</taxon>
        <taxon>Actinopterygii</taxon>
        <taxon>Neopterygii</taxon>
        <taxon>Teleostei</taxon>
        <taxon>Anguilliformes</taxon>
        <taxon>Congridae</taxon>
        <taxon>Conger</taxon>
    </lineage>
</organism>
<evidence type="ECO:0000256" key="4">
    <source>
        <dbReference type="ARBA" id="ARBA00022842"/>
    </source>
</evidence>
<evidence type="ECO:0000256" key="2">
    <source>
        <dbReference type="ARBA" id="ARBA00022723"/>
    </source>
</evidence>
<keyword evidence="4" id="KW-0460">Magnesium</keyword>
<keyword evidence="2" id="KW-0479">Metal-binding</keyword>
<dbReference type="Gene3D" id="3.40.1190.20">
    <property type="match status" value="1"/>
</dbReference>
<dbReference type="GO" id="GO:0006096">
    <property type="term" value="P:glycolytic process"/>
    <property type="evidence" value="ECO:0007669"/>
    <property type="project" value="UniProtKB-KW"/>
</dbReference>
<evidence type="ECO:0000313" key="7">
    <source>
        <dbReference type="Proteomes" id="UP001152803"/>
    </source>
</evidence>
<dbReference type="InterPro" id="IPR007666">
    <property type="entry name" value="ADP_PFK/GK"/>
</dbReference>
<dbReference type="OrthoDB" id="5847021at2759"/>
<keyword evidence="3" id="KW-0418">Kinase</keyword>
<dbReference type="PANTHER" id="PTHR21208:SF0">
    <property type="entry name" value="ADP-DEPENDENT GLUCOKINASE"/>
    <property type="match status" value="1"/>
</dbReference>
<comment type="caution">
    <text evidence="6">The sequence shown here is derived from an EMBL/GenBank/DDBJ whole genome shotgun (WGS) entry which is preliminary data.</text>
</comment>
<dbReference type="PROSITE" id="PS51255">
    <property type="entry name" value="ADPK"/>
    <property type="match status" value="1"/>
</dbReference>
<dbReference type="Pfam" id="PF04587">
    <property type="entry name" value="ADP_PFK_GK"/>
    <property type="match status" value="1"/>
</dbReference>
<accession>A0A9Q1HMH2</accession>
<gene>
    <name evidence="6" type="ORF">COCON_G00216290</name>
</gene>
<dbReference type="Proteomes" id="UP001152803">
    <property type="component" value="Unassembled WGS sequence"/>
</dbReference>
<keyword evidence="7" id="KW-1185">Reference proteome</keyword>
<protein>
    <recommendedName>
        <fullName evidence="8">ADP-dependent glucokinase</fullName>
    </recommendedName>
</protein>
<dbReference type="EMBL" id="JAFJMO010000017">
    <property type="protein sequence ID" value="KAJ8252317.1"/>
    <property type="molecule type" value="Genomic_DNA"/>
</dbReference>
<evidence type="ECO:0000313" key="6">
    <source>
        <dbReference type="EMBL" id="KAJ8252317.1"/>
    </source>
</evidence>
<dbReference type="SUPFAM" id="SSF53613">
    <property type="entry name" value="Ribokinase-like"/>
    <property type="match status" value="1"/>
</dbReference>
<proteinExistence type="predicted"/>
<name>A0A9Q1HMH2_CONCO</name>
<evidence type="ECO:0000256" key="3">
    <source>
        <dbReference type="ARBA" id="ARBA00022777"/>
    </source>
</evidence>
<dbReference type="GO" id="GO:0043843">
    <property type="term" value="F:ADP-specific glucokinase activity"/>
    <property type="evidence" value="ECO:0007669"/>
    <property type="project" value="TreeGrafter"/>
</dbReference>
<evidence type="ECO:0000256" key="5">
    <source>
        <dbReference type="ARBA" id="ARBA00023152"/>
    </source>
</evidence>
<evidence type="ECO:0000256" key="1">
    <source>
        <dbReference type="ARBA" id="ARBA00022679"/>
    </source>
</evidence>
<evidence type="ECO:0008006" key="8">
    <source>
        <dbReference type="Google" id="ProtNLM"/>
    </source>
</evidence>
<keyword evidence="5" id="KW-0324">Glycolysis</keyword>